<dbReference type="AlphaFoldDB" id="A0A2T4USJ2"/>
<protein>
    <submittedName>
        <fullName evidence="2">Uncharacterized protein</fullName>
    </submittedName>
</protein>
<evidence type="ECO:0000313" key="2">
    <source>
        <dbReference type="EMBL" id="PTL72494.1"/>
    </source>
</evidence>
<comment type="caution">
    <text evidence="2">The sequence shown here is derived from an EMBL/GenBank/DDBJ whole genome shotgun (WGS) entry which is preliminary data.</text>
</comment>
<organism evidence="2 3">
    <name type="scientific">Rathayibacter caricis DSM 15933</name>
    <dbReference type="NCBI Taxonomy" id="1328867"/>
    <lineage>
        <taxon>Bacteria</taxon>
        <taxon>Bacillati</taxon>
        <taxon>Actinomycetota</taxon>
        <taxon>Actinomycetes</taxon>
        <taxon>Micrococcales</taxon>
        <taxon>Microbacteriaceae</taxon>
        <taxon>Rathayibacter</taxon>
    </lineage>
</organism>
<sequence>MTSSGDVENDPGDASRRGSTMTGTAFDAPTVEITDFLGLAGREDPHSVFTCSSRVHGVTGTLLVLPDALVLSEDDGTVRIPADEVDAWWDSASGDAFSLAVQGRHRHSVVLLSEFRSATVHAMTRAYGPLNRLSA</sequence>
<proteinExistence type="predicted"/>
<gene>
    <name evidence="2" type="ORF">C1I63_06270</name>
</gene>
<dbReference type="Proteomes" id="UP000241085">
    <property type="component" value="Unassembled WGS sequence"/>
</dbReference>
<evidence type="ECO:0000313" key="3">
    <source>
        <dbReference type="Proteomes" id="UP000241085"/>
    </source>
</evidence>
<evidence type="ECO:0000256" key="1">
    <source>
        <dbReference type="SAM" id="MobiDB-lite"/>
    </source>
</evidence>
<reference evidence="2 3" key="1">
    <citation type="submission" date="2018-03" db="EMBL/GenBank/DDBJ databases">
        <title>Bacteriophage NCPPB3778 and a type I-E CRISPR drive the evolution of the US Biological Select Agent, Rathayibacter toxicus.</title>
        <authorList>
            <person name="Davis E.W.II."/>
            <person name="Tabima J.F."/>
            <person name="Weisberg A.J."/>
            <person name="Dantas Lopes L."/>
            <person name="Wiseman M.S."/>
            <person name="Wiseman M.S."/>
            <person name="Pupko T."/>
            <person name="Belcher M.S."/>
            <person name="Sechler A.J."/>
            <person name="Tancos M.A."/>
            <person name="Schroeder B.K."/>
            <person name="Murray T.D."/>
            <person name="Luster D.G."/>
            <person name="Schneider W.L."/>
            <person name="Rogers E."/>
            <person name="Andreote F.D."/>
            <person name="Grunwald N.J."/>
            <person name="Putnam M.L."/>
            <person name="Chang J.H."/>
        </authorList>
    </citation>
    <scope>NUCLEOTIDE SEQUENCE [LARGE SCALE GENOMIC DNA]</scope>
    <source>
        <strain evidence="2 3">DSM 15933</strain>
    </source>
</reference>
<keyword evidence="3" id="KW-1185">Reference proteome</keyword>
<dbReference type="EMBL" id="PZPL01000001">
    <property type="protein sequence ID" value="PTL72494.1"/>
    <property type="molecule type" value="Genomic_DNA"/>
</dbReference>
<feature type="region of interest" description="Disordered" evidence="1">
    <location>
        <begin position="1"/>
        <end position="24"/>
    </location>
</feature>
<name>A0A2T4USJ2_9MICO</name>
<accession>A0A2T4USJ2</accession>